<dbReference type="InterPro" id="IPR015422">
    <property type="entry name" value="PyrdxlP-dep_Trfase_small"/>
</dbReference>
<keyword evidence="9" id="KW-1185">Reference proteome</keyword>
<dbReference type="PANTHER" id="PTHR46101:SF2">
    <property type="entry name" value="SERINE DECARBOXYLASE"/>
    <property type="match status" value="1"/>
</dbReference>
<dbReference type="InterPro" id="IPR051151">
    <property type="entry name" value="Group_II_Decarboxylase"/>
</dbReference>
<comment type="similarity">
    <text evidence="2 7">Belongs to the group II decarboxylase family.</text>
</comment>
<dbReference type="Proteomes" id="UP000247569">
    <property type="component" value="Unassembled WGS sequence"/>
</dbReference>
<reference evidence="8 9" key="1">
    <citation type="submission" date="2018-05" db="EMBL/GenBank/DDBJ databases">
        <title>Genomic Encyclopedia of Type Strains, Phase IV (KMG-IV): sequencing the most valuable type-strain genomes for metagenomic binning, comparative biology and taxonomic classification.</title>
        <authorList>
            <person name="Goeker M."/>
        </authorList>
    </citation>
    <scope>NUCLEOTIDE SEQUENCE [LARGE SCALE GENOMIC DNA]</scope>
    <source>
        <strain evidence="8 9">DSM 44704</strain>
    </source>
</reference>
<keyword evidence="5 7" id="KW-0456">Lyase</keyword>
<dbReference type="Pfam" id="PF00282">
    <property type="entry name" value="Pyridoxal_deC"/>
    <property type="match status" value="1"/>
</dbReference>
<comment type="cofactor">
    <cofactor evidence="1 6 7">
        <name>pyridoxal 5'-phosphate</name>
        <dbReference type="ChEBI" id="CHEBI:597326"/>
    </cofactor>
</comment>
<dbReference type="RefSeq" id="WP_051186572.1">
    <property type="nucleotide sequence ID" value="NZ_QJKF01000009.1"/>
</dbReference>
<keyword evidence="3" id="KW-0210">Decarboxylase</keyword>
<evidence type="ECO:0000256" key="2">
    <source>
        <dbReference type="ARBA" id="ARBA00009533"/>
    </source>
</evidence>
<evidence type="ECO:0000256" key="5">
    <source>
        <dbReference type="ARBA" id="ARBA00023239"/>
    </source>
</evidence>
<dbReference type="OrthoDB" id="3335676at2"/>
<dbReference type="EMBL" id="QJKF01000009">
    <property type="protein sequence ID" value="PXX60853.1"/>
    <property type="molecule type" value="Genomic_DNA"/>
</dbReference>
<name>A0A318K8V6_9NOCA</name>
<proteinExistence type="inferred from homology"/>
<dbReference type="PANTHER" id="PTHR46101">
    <property type="match status" value="1"/>
</dbReference>
<comment type="caution">
    <text evidence="8">The sequence shown here is derived from an EMBL/GenBank/DDBJ whole genome shotgun (WGS) entry which is preliminary data.</text>
</comment>
<dbReference type="SUPFAM" id="SSF53383">
    <property type="entry name" value="PLP-dependent transferases"/>
    <property type="match status" value="1"/>
</dbReference>
<dbReference type="InterPro" id="IPR002129">
    <property type="entry name" value="PyrdxlP-dep_de-COase"/>
</dbReference>
<keyword evidence="4 6" id="KW-0663">Pyridoxal phosphate</keyword>
<protein>
    <submittedName>
        <fullName evidence="8">L-histidine carboxy-lyase (Histamine-forming)</fullName>
    </submittedName>
</protein>
<dbReference type="Gene3D" id="3.90.1150.10">
    <property type="entry name" value="Aspartate Aminotransferase, domain 1"/>
    <property type="match status" value="1"/>
</dbReference>
<dbReference type="GO" id="GO:0004058">
    <property type="term" value="F:aromatic-L-amino-acid decarboxylase activity"/>
    <property type="evidence" value="ECO:0007669"/>
    <property type="project" value="UniProtKB-ARBA"/>
</dbReference>
<dbReference type="AlphaFoldDB" id="A0A318K8V6"/>
<evidence type="ECO:0000256" key="7">
    <source>
        <dbReference type="RuleBase" id="RU000382"/>
    </source>
</evidence>
<evidence type="ECO:0000256" key="1">
    <source>
        <dbReference type="ARBA" id="ARBA00001933"/>
    </source>
</evidence>
<dbReference type="GO" id="GO:0019752">
    <property type="term" value="P:carboxylic acid metabolic process"/>
    <property type="evidence" value="ECO:0007669"/>
    <property type="project" value="InterPro"/>
</dbReference>
<dbReference type="NCBIfam" id="NF002748">
    <property type="entry name" value="PRK02769.1"/>
    <property type="match status" value="1"/>
</dbReference>
<accession>A0A318K8V6</accession>
<evidence type="ECO:0000313" key="9">
    <source>
        <dbReference type="Proteomes" id="UP000247569"/>
    </source>
</evidence>
<gene>
    <name evidence="8" type="ORF">DFR70_10944</name>
</gene>
<dbReference type="InterPro" id="IPR015424">
    <property type="entry name" value="PyrdxlP-dep_Trfase"/>
</dbReference>
<sequence length="384" mass="41962">MDFPDEEALAIVDDPSRTESGSDKDTAMLEKLAAQMLVDRDHMLGFPVNLDFDYRMFADFLTVHANNVGSPVDDSEYYLHTKPFERAVVKFLGRLAGREDAFGYITNGGTEGNIFGCFIGRERFPDAVLYYSDMAHYSAPKIARLLRMESCSVATVTGEGMDLDCLRDRHRQLGDKRAAIVVATVGSTTDGSYDDIPGIRSALADVASNTHIHSDSAFGGLLAALGYETRPWAFESGADTVTISGHKMIGGPIPTGIVLAHPEHVDIIRNADVAVGADDDTISGSRDAVSPLMLWYELRRLGRVGLRRRVLHCLDTAAYAVERLAAEDLHPVRVGGTNTVIFDAPSEDICARWNLLIVGDKAHLITMPHVTGEHIDRLCADLRS</sequence>
<evidence type="ECO:0000256" key="3">
    <source>
        <dbReference type="ARBA" id="ARBA00022793"/>
    </source>
</evidence>
<organism evidence="8 9">
    <name type="scientific">Nocardia tenerifensis</name>
    <dbReference type="NCBI Taxonomy" id="228006"/>
    <lineage>
        <taxon>Bacteria</taxon>
        <taxon>Bacillati</taxon>
        <taxon>Actinomycetota</taxon>
        <taxon>Actinomycetes</taxon>
        <taxon>Mycobacteriales</taxon>
        <taxon>Nocardiaceae</taxon>
        <taxon>Nocardia</taxon>
    </lineage>
</organism>
<dbReference type="InterPro" id="IPR015421">
    <property type="entry name" value="PyrdxlP-dep_Trfase_major"/>
</dbReference>
<evidence type="ECO:0000256" key="6">
    <source>
        <dbReference type="PIRSR" id="PIRSR602129-50"/>
    </source>
</evidence>
<evidence type="ECO:0000313" key="8">
    <source>
        <dbReference type="EMBL" id="PXX60853.1"/>
    </source>
</evidence>
<feature type="modified residue" description="N6-(pyridoxal phosphate)lysine" evidence="6">
    <location>
        <position position="247"/>
    </location>
</feature>
<dbReference type="Gene3D" id="3.40.640.10">
    <property type="entry name" value="Type I PLP-dependent aspartate aminotransferase-like (Major domain)"/>
    <property type="match status" value="1"/>
</dbReference>
<dbReference type="GO" id="GO:0030170">
    <property type="term" value="F:pyridoxal phosphate binding"/>
    <property type="evidence" value="ECO:0007669"/>
    <property type="project" value="InterPro"/>
</dbReference>
<evidence type="ECO:0000256" key="4">
    <source>
        <dbReference type="ARBA" id="ARBA00022898"/>
    </source>
</evidence>